<dbReference type="PANTHER" id="PTHR35908">
    <property type="entry name" value="HYPOTHETICAL FUSION PROTEIN"/>
    <property type="match status" value="1"/>
</dbReference>
<dbReference type="Gene3D" id="3.10.180.10">
    <property type="entry name" value="2,3-Dihydroxybiphenyl 1,2-Dioxygenase, domain 1"/>
    <property type="match status" value="2"/>
</dbReference>
<reference evidence="2 3" key="1">
    <citation type="submission" date="2024-09" db="EMBL/GenBank/DDBJ databases">
        <authorList>
            <person name="Sun Q."/>
            <person name="Mori K."/>
        </authorList>
    </citation>
    <scope>NUCLEOTIDE SEQUENCE [LARGE SCALE GENOMIC DNA]</scope>
    <source>
        <strain evidence="2 3">TBRC 1432</strain>
    </source>
</reference>
<dbReference type="RefSeq" id="WP_273936489.1">
    <property type="nucleotide sequence ID" value="NZ_CP097263.1"/>
</dbReference>
<sequence length="244" mass="25903">MATRLDNVVVDAADPLALAGFWSAALGVPISYQDENEVDVGLPGFDLCFVPVSEPKVEQNRVHLDLASESAEDQAAIVARLLDLGARPADVGQGPEVPWVVLADPEGNEFCVLEQRDEYSGIGPVAAIVVAAHDSLAMARFWAEATGRPLTRSGPDWASLRGETGAWLEFIESPAVKQAKNRVHLDVRPRPGDDHAADVSRLLAAGAGPADVGQGDSPWTVLADPDGNEFCVLRPARPSIRTGD</sequence>
<dbReference type="InterPro" id="IPR037523">
    <property type="entry name" value="VOC_core"/>
</dbReference>
<dbReference type="CDD" id="cd06587">
    <property type="entry name" value="VOC"/>
    <property type="match status" value="2"/>
</dbReference>
<evidence type="ECO:0000259" key="1">
    <source>
        <dbReference type="PROSITE" id="PS51819"/>
    </source>
</evidence>
<proteinExistence type="predicted"/>
<gene>
    <name evidence="2" type="ORF">ACFFH7_24910</name>
</gene>
<dbReference type="Pfam" id="PF18029">
    <property type="entry name" value="Glyoxalase_6"/>
    <property type="match status" value="2"/>
</dbReference>
<dbReference type="InterPro" id="IPR041581">
    <property type="entry name" value="Glyoxalase_6"/>
</dbReference>
<dbReference type="PANTHER" id="PTHR35908:SF1">
    <property type="entry name" value="CONSERVED PROTEIN"/>
    <property type="match status" value="1"/>
</dbReference>
<keyword evidence="3" id="KW-1185">Reference proteome</keyword>
<dbReference type="SUPFAM" id="SSF54593">
    <property type="entry name" value="Glyoxalase/Bleomycin resistance protein/Dihydroxybiphenyl dioxygenase"/>
    <property type="match status" value="2"/>
</dbReference>
<feature type="domain" description="VOC" evidence="1">
    <location>
        <begin position="4"/>
        <end position="115"/>
    </location>
</feature>
<protein>
    <submittedName>
        <fullName evidence="2">VOC family protein</fullName>
    </submittedName>
</protein>
<dbReference type="EMBL" id="JBHLUD010000008">
    <property type="protein sequence ID" value="MFC0544769.1"/>
    <property type="molecule type" value="Genomic_DNA"/>
</dbReference>
<comment type="caution">
    <text evidence="2">The sequence shown here is derived from an EMBL/GenBank/DDBJ whole genome shotgun (WGS) entry which is preliminary data.</text>
</comment>
<accession>A0ABV6MX91</accession>
<organism evidence="2 3">
    <name type="scientific">Kutzneria chonburiensis</name>
    <dbReference type="NCBI Taxonomy" id="1483604"/>
    <lineage>
        <taxon>Bacteria</taxon>
        <taxon>Bacillati</taxon>
        <taxon>Actinomycetota</taxon>
        <taxon>Actinomycetes</taxon>
        <taxon>Pseudonocardiales</taxon>
        <taxon>Pseudonocardiaceae</taxon>
        <taxon>Kutzneria</taxon>
    </lineage>
</organism>
<dbReference type="InterPro" id="IPR029068">
    <property type="entry name" value="Glyas_Bleomycin-R_OHBP_Dase"/>
</dbReference>
<evidence type="ECO:0000313" key="2">
    <source>
        <dbReference type="EMBL" id="MFC0544769.1"/>
    </source>
</evidence>
<evidence type="ECO:0000313" key="3">
    <source>
        <dbReference type="Proteomes" id="UP001589810"/>
    </source>
</evidence>
<dbReference type="Proteomes" id="UP001589810">
    <property type="component" value="Unassembled WGS sequence"/>
</dbReference>
<name>A0ABV6MX91_9PSEU</name>
<dbReference type="PROSITE" id="PS51819">
    <property type="entry name" value="VOC"/>
    <property type="match status" value="1"/>
</dbReference>